<proteinExistence type="predicted"/>
<sequence>MSALDPSTDSQPILNQAYTTPGNPASANPVEQKQRRVQEDDDSEKLPHRNPQPQSPLPKTPHPPPSPKASTARLPAPNPMASPPKT</sequence>
<organism evidence="2 3">
    <name type="scientific">Amniculicola lignicola CBS 123094</name>
    <dbReference type="NCBI Taxonomy" id="1392246"/>
    <lineage>
        <taxon>Eukaryota</taxon>
        <taxon>Fungi</taxon>
        <taxon>Dikarya</taxon>
        <taxon>Ascomycota</taxon>
        <taxon>Pezizomycotina</taxon>
        <taxon>Dothideomycetes</taxon>
        <taxon>Pleosporomycetidae</taxon>
        <taxon>Pleosporales</taxon>
        <taxon>Amniculicolaceae</taxon>
        <taxon>Amniculicola</taxon>
    </lineage>
</organism>
<evidence type="ECO:0000313" key="3">
    <source>
        <dbReference type="Proteomes" id="UP000799779"/>
    </source>
</evidence>
<protein>
    <submittedName>
        <fullName evidence="2">Uncharacterized protein</fullName>
    </submittedName>
</protein>
<feature type="compositionally biased region" description="Polar residues" evidence="1">
    <location>
        <begin position="1"/>
        <end position="31"/>
    </location>
</feature>
<name>A0A6A5WPJ8_9PLEO</name>
<evidence type="ECO:0000256" key="1">
    <source>
        <dbReference type="SAM" id="MobiDB-lite"/>
    </source>
</evidence>
<accession>A0A6A5WPJ8</accession>
<feature type="compositionally biased region" description="Pro residues" evidence="1">
    <location>
        <begin position="76"/>
        <end position="86"/>
    </location>
</feature>
<evidence type="ECO:0000313" key="2">
    <source>
        <dbReference type="EMBL" id="KAF1999536.1"/>
    </source>
</evidence>
<dbReference type="Proteomes" id="UP000799779">
    <property type="component" value="Unassembled WGS sequence"/>
</dbReference>
<gene>
    <name evidence="2" type="ORF">P154DRAFT_523323</name>
</gene>
<dbReference type="AlphaFoldDB" id="A0A6A5WPJ8"/>
<dbReference type="OrthoDB" id="3438962at2759"/>
<reference evidence="2" key="1">
    <citation type="journal article" date="2020" name="Stud. Mycol.">
        <title>101 Dothideomycetes genomes: a test case for predicting lifestyles and emergence of pathogens.</title>
        <authorList>
            <person name="Haridas S."/>
            <person name="Albert R."/>
            <person name="Binder M."/>
            <person name="Bloem J."/>
            <person name="Labutti K."/>
            <person name="Salamov A."/>
            <person name="Andreopoulos B."/>
            <person name="Baker S."/>
            <person name="Barry K."/>
            <person name="Bills G."/>
            <person name="Bluhm B."/>
            <person name="Cannon C."/>
            <person name="Castanera R."/>
            <person name="Culley D."/>
            <person name="Daum C."/>
            <person name="Ezra D."/>
            <person name="Gonzalez J."/>
            <person name="Henrissat B."/>
            <person name="Kuo A."/>
            <person name="Liang C."/>
            <person name="Lipzen A."/>
            <person name="Lutzoni F."/>
            <person name="Magnuson J."/>
            <person name="Mondo S."/>
            <person name="Nolan M."/>
            <person name="Ohm R."/>
            <person name="Pangilinan J."/>
            <person name="Park H.-J."/>
            <person name="Ramirez L."/>
            <person name="Alfaro M."/>
            <person name="Sun H."/>
            <person name="Tritt A."/>
            <person name="Yoshinaga Y."/>
            <person name="Zwiers L.-H."/>
            <person name="Turgeon B."/>
            <person name="Goodwin S."/>
            <person name="Spatafora J."/>
            <person name="Crous P."/>
            <person name="Grigoriev I."/>
        </authorList>
    </citation>
    <scope>NUCLEOTIDE SEQUENCE</scope>
    <source>
        <strain evidence="2">CBS 123094</strain>
    </source>
</reference>
<feature type="compositionally biased region" description="Pro residues" evidence="1">
    <location>
        <begin position="53"/>
        <end position="67"/>
    </location>
</feature>
<feature type="region of interest" description="Disordered" evidence="1">
    <location>
        <begin position="1"/>
        <end position="86"/>
    </location>
</feature>
<dbReference type="EMBL" id="ML977595">
    <property type="protein sequence ID" value="KAF1999536.1"/>
    <property type="molecule type" value="Genomic_DNA"/>
</dbReference>
<keyword evidence="3" id="KW-1185">Reference proteome</keyword>